<comment type="caution">
    <text evidence="2">The sequence shown here is derived from an EMBL/GenBank/DDBJ whole genome shotgun (WGS) entry which is preliminary data.</text>
</comment>
<reference evidence="2 3" key="1">
    <citation type="submission" date="2018-06" db="EMBL/GenBank/DDBJ databases">
        <title>Genomic Encyclopedia of Type Strains, Phase III (KMG-III): the genomes of soil and plant-associated and newly described type strains.</title>
        <authorList>
            <person name="Whitman W."/>
        </authorList>
    </citation>
    <scope>NUCLEOTIDE SEQUENCE [LARGE SCALE GENOMIC DNA]</scope>
    <source>
        <strain evidence="2 3">LMG 23644</strain>
    </source>
</reference>
<feature type="region of interest" description="Disordered" evidence="1">
    <location>
        <begin position="1"/>
        <end position="25"/>
    </location>
</feature>
<gene>
    <name evidence="2" type="ORF">BX591_11687</name>
</gene>
<organism evidence="2 3">
    <name type="scientific">Paraburkholderia bryophila</name>
    <dbReference type="NCBI Taxonomy" id="420952"/>
    <lineage>
        <taxon>Bacteria</taxon>
        <taxon>Pseudomonadati</taxon>
        <taxon>Pseudomonadota</taxon>
        <taxon>Betaproteobacteria</taxon>
        <taxon>Burkholderiales</taxon>
        <taxon>Burkholderiaceae</taxon>
        <taxon>Paraburkholderia</taxon>
    </lineage>
</organism>
<dbReference type="EMBL" id="QLTK01000016">
    <property type="protein sequence ID" value="RAS25289.1"/>
    <property type="molecule type" value="Genomic_DNA"/>
</dbReference>
<dbReference type="Proteomes" id="UP000248918">
    <property type="component" value="Unassembled WGS sequence"/>
</dbReference>
<dbReference type="AlphaFoldDB" id="A0A329BT00"/>
<evidence type="ECO:0000256" key="1">
    <source>
        <dbReference type="SAM" id="MobiDB-lite"/>
    </source>
</evidence>
<protein>
    <submittedName>
        <fullName evidence="2">Uncharacterized protein</fullName>
    </submittedName>
</protein>
<name>A0A329BT00_9BURK</name>
<proteinExistence type="predicted"/>
<evidence type="ECO:0000313" key="3">
    <source>
        <dbReference type="Proteomes" id="UP000248918"/>
    </source>
</evidence>
<accession>A0A329BT00</accession>
<evidence type="ECO:0000313" key="2">
    <source>
        <dbReference type="EMBL" id="RAS25289.1"/>
    </source>
</evidence>
<sequence length="63" mass="6975">MRNRAADPSRAVFFAPHHPGAAPTERHESYAWHEIATAATLFSVPTLCGRPAAQRQRAERPLP</sequence>